<name>A0A1M6T8H0_MEGEL</name>
<keyword evidence="4 5" id="KW-0067">ATP-binding</keyword>
<dbReference type="InterPro" id="IPR050153">
    <property type="entry name" value="Metal_Ion_Import_ABC"/>
</dbReference>
<dbReference type="AlphaFoldDB" id="A0A1M6T8H0"/>
<dbReference type="Gene3D" id="3.40.50.300">
    <property type="entry name" value="P-loop containing nucleotide triphosphate hydrolases"/>
    <property type="match status" value="1"/>
</dbReference>
<evidence type="ECO:0000313" key="5">
    <source>
        <dbReference type="EMBL" id="NMK38589.1"/>
    </source>
</evidence>
<reference evidence="5 6" key="1">
    <citation type="submission" date="2020-04" db="EMBL/GenBank/DDBJ databases">
        <authorList>
            <person name="Hitch T.C.A."/>
            <person name="Wylensek D."/>
            <person name="Clavel T."/>
        </authorList>
    </citation>
    <scope>NUCLEOTIDE SEQUENCE [LARGE SCALE GENOMIC DNA]</scope>
    <source>
        <strain evidence="5 6">WCA-386-APC-2A</strain>
    </source>
</reference>
<evidence type="ECO:0000256" key="3">
    <source>
        <dbReference type="ARBA" id="ARBA00022741"/>
    </source>
</evidence>
<dbReference type="InterPro" id="IPR017871">
    <property type="entry name" value="ABC_transporter-like_CS"/>
</dbReference>
<comment type="caution">
    <text evidence="5">The sequence shown here is derived from an EMBL/GenBank/DDBJ whole genome shotgun (WGS) entry which is preliminary data.</text>
</comment>
<keyword evidence="2" id="KW-0813">Transport</keyword>
<dbReference type="Proteomes" id="UP000536773">
    <property type="component" value="Unassembled WGS sequence"/>
</dbReference>
<evidence type="ECO:0000256" key="2">
    <source>
        <dbReference type="ARBA" id="ARBA00022448"/>
    </source>
</evidence>
<accession>A0A1M6T8H0</accession>
<dbReference type="SUPFAM" id="SSF52540">
    <property type="entry name" value="P-loop containing nucleoside triphosphate hydrolases"/>
    <property type="match status" value="1"/>
</dbReference>
<keyword evidence="3" id="KW-0547">Nucleotide-binding</keyword>
<dbReference type="PANTHER" id="PTHR42734">
    <property type="entry name" value="METAL TRANSPORT SYSTEM ATP-BINDING PROTEIN TM_0124-RELATED"/>
    <property type="match status" value="1"/>
</dbReference>
<protein>
    <submittedName>
        <fullName evidence="5">Metal ABC transporter ATP-binding protein</fullName>
    </submittedName>
</protein>
<evidence type="ECO:0000256" key="1">
    <source>
        <dbReference type="ARBA" id="ARBA00005417"/>
    </source>
</evidence>
<dbReference type="GeneID" id="97491678"/>
<comment type="similarity">
    <text evidence="1">Belongs to the ABC transporter superfamily.</text>
</comment>
<dbReference type="PANTHER" id="PTHR42734:SF17">
    <property type="entry name" value="METAL TRANSPORT SYSTEM ATP-BINDING PROTEIN TM_0124-RELATED"/>
    <property type="match status" value="1"/>
</dbReference>
<gene>
    <name evidence="5" type="ORF">HG933_04205</name>
</gene>
<sequence length="222" mass="25162">MIDLQHVYFAYEHGQYLLEDVNMTIRDGDYISVVGENGSGKSTLIKLILGLLSPSRGSISNTYHHRAYVPQRFETLNSQFPITVWEVLNCYRQVLHLKHKEIIRDCLEQMNVYSLKDQLIGNLSGGQCQKVLIARALMGHPDLLIFDEPSTGIDVRSQEELYPFIKDLNENKGVTVITVEHNLKFAVRNSTKMFHVVGGRGHFCSPKAYLDEYVSATMGGNQ</sequence>
<dbReference type="InterPro" id="IPR003593">
    <property type="entry name" value="AAA+_ATPase"/>
</dbReference>
<organism evidence="5 6">
    <name type="scientific">Megasphaera elsdenii</name>
    <dbReference type="NCBI Taxonomy" id="907"/>
    <lineage>
        <taxon>Bacteria</taxon>
        <taxon>Bacillati</taxon>
        <taxon>Bacillota</taxon>
        <taxon>Negativicutes</taxon>
        <taxon>Veillonellales</taxon>
        <taxon>Veillonellaceae</taxon>
        <taxon>Megasphaera</taxon>
    </lineage>
</organism>
<dbReference type="GO" id="GO:0016887">
    <property type="term" value="F:ATP hydrolysis activity"/>
    <property type="evidence" value="ECO:0007669"/>
    <property type="project" value="InterPro"/>
</dbReference>
<evidence type="ECO:0000256" key="4">
    <source>
        <dbReference type="ARBA" id="ARBA00022840"/>
    </source>
</evidence>
<dbReference type="GO" id="GO:0005524">
    <property type="term" value="F:ATP binding"/>
    <property type="evidence" value="ECO:0007669"/>
    <property type="project" value="UniProtKB-KW"/>
</dbReference>
<dbReference type="RefSeq" id="WP_014015688.1">
    <property type="nucleotide sequence ID" value="NZ_AP031433.1"/>
</dbReference>
<dbReference type="EMBL" id="JABBJH010000004">
    <property type="protein sequence ID" value="NMK38589.1"/>
    <property type="molecule type" value="Genomic_DNA"/>
</dbReference>
<proteinExistence type="inferred from homology"/>
<dbReference type="InterPro" id="IPR027417">
    <property type="entry name" value="P-loop_NTPase"/>
</dbReference>
<dbReference type="PROSITE" id="PS00211">
    <property type="entry name" value="ABC_TRANSPORTER_1"/>
    <property type="match status" value="1"/>
</dbReference>
<evidence type="ECO:0000313" key="6">
    <source>
        <dbReference type="Proteomes" id="UP000536773"/>
    </source>
</evidence>
<dbReference type="Pfam" id="PF00005">
    <property type="entry name" value="ABC_tran"/>
    <property type="match status" value="1"/>
</dbReference>
<dbReference type="PROSITE" id="PS50893">
    <property type="entry name" value="ABC_TRANSPORTER_2"/>
    <property type="match status" value="1"/>
</dbReference>
<dbReference type="SMART" id="SM00382">
    <property type="entry name" value="AAA"/>
    <property type="match status" value="1"/>
</dbReference>
<dbReference type="InterPro" id="IPR003439">
    <property type="entry name" value="ABC_transporter-like_ATP-bd"/>
</dbReference>